<reference evidence="6" key="1">
    <citation type="submission" date="2018-06" db="EMBL/GenBank/DDBJ databases">
        <authorList>
            <person name="Zhirakovskaya E."/>
        </authorList>
    </citation>
    <scope>NUCLEOTIDE SEQUENCE</scope>
</reference>
<evidence type="ECO:0000256" key="1">
    <source>
        <dbReference type="ARBA" id="ARBA00009437"/>
    </source>
</evidence>
<evidence type="ECO:0000259" key="5">
    <source>
        <dbReference type="PROSITE" id="PS50931"/>
    </source>
</evidence>
<dbReference type="InterPro" id="IPR036390">
    <property type="entry name" value="WH_DNA-bd_sf"/>
</dbReference>
<keyword evidence="4" id="KW-0804">Transcription</keyword>
<protein>
    <submittedName>
        <fullName evidence="6">Transcriptional regulator, LysR family</fullName>
    </submittedName>
</protein>
<dbReference type="InterPro" id="IPR000847">
    <property type="entry name" value="LysR_HTH_N"/>
</dbReference>
<gene>
    <name evidence="6" type="ORF">MNBD_GAMMA15-2470</name>
</gene>
<comment type="similarity">
    <text evidence="1">Belongs to the LysR transcriptional regulatory family.</text>
</comment>
<name>A0A3B0YKE2_9ZZZZ</name>
<dbReference type="InterPro" id="IPR058163">
    <property type="entry name" value="LysR-type_TF_proteobact-type"/>
</dbReference>
<dbReference type="AlphaFoldDB" id="A0A3B0YKE2"/>
<dbReference type="InterPro" id="IPR005119">
    <property type="entry name" value="LysR_subst-bd"/>
</dbReference>
<dbReference type="GO" id="GO:0003700">
    <property type="term" value="F:DNA-binding transcription factor activity"/>
    <property type="evidence" value="ECO:0007669"/>
    <property type="project" value="InterPro"/>
</dbReference>
<dbReference type="Gene3D" id="3.40.190.290">
    <property type="match status" value="1"/>
</dbReference>
<dbReference type="PRINTS" id="PR00039">
    <property type="entry name" value="HTHLYSR"/>
</dbReference>
<proteinExistence type="inferred from homology"/>
<dbReference type="Gene3D" id="1.10.10.10">
    <property type="entry name" value="Winged helix-like DNA-binding domain superfamily/Winged helix DNA-binding domain"/>
    <property type="match status" value="1"/>
</dbReference>
<dbReference type="GO" id="GO:0003677">
    <property type="term" value="F:DNA binding"/>
    <property type="evidence" value="ECO:0007669"/>
    <property type="project" value="UniProtKB-KW"/>
</dbReference>
<evidence type="ECO:0000256" key="4">
    <source>
        <dbReference type="ARBA" id="ARBA00023163"/>
    </source>
</evidence>
<evidence type="ECO:0000256" key="3">
    <source>
        <dbReference type="ARBA" id="ARBA00023125"/>
    </source>
</evidence>
<keyword evidence="3" id="KW-0238">DNA-binding</keyword>
<dbReference type="PANTHER" id="PTHR30537:SF80">
    <property type="entry name" value="TRANSCRIPTIONAL REGULATOR"/>
    <property type="match status" value="1"/>
</dbReference>
<dbReference type="Pfam" id="PF03466">
    <property type="entry name" value="LysR_substrate"/>
    <property type="match status" value="1"/>
</dbReference>
<keyword evidence="2" id="KW-0805">Transcription regulation</keyword>
<dbReference type="PROSITE" id="PS50931">
    <property type="entry name" value="HTH_LYSR"/>
    <property type="match status" value="1"/>
</dbReference>
<dbReference type="FunFam" id="1.10.10.10:FF:000001">
    <property type="entry name" value="LysR family transcriptional regulator"/>
    <property type="match status" value="1"/>
</dbReference>
<dbReference type="SUPFAM" id="SSF46785">
    <property type="entry name" value="Winged helix' DNA-binding domain"/>
    <property type="match status" value="1"/>
</dbReference>
<organism evidence="6">
    <name type="scientific">hydrothermal vent metagenome</name>
    <dbReference type="NCBI Taxonomy" id="652676"/>
    <lineage>
        <taxon>unclassified sequences</taxon>
        <taxon>metagenomes</taxon>
        <taxon>ecological metagenomes</taxon>
    </lineage>
</organism>
<dbReference type="FunFam" id="3.40.190.290:FF:000001">
    <property type="entry name" value="Transcriptional regulator, LysR family"/>
    <property type="match status" value="1"/>
</dbReference>
<evidence type="ECO:0000313" key="6">
    <source>
        <dbReference type="EMBL" id="VAW75762.1"/>
    </source>
</evidence>
<dbReference type="SUPFAM" id="SSF53850">
    <property type="entry name" value="Periplasmic binding protein-like II"/>
    <property type="match status" value="1"/>
</dbReference>
<dbReference type="CDD" id="cd08422">
    <property type="entry name" value="PBP2_CrgA_like"/>
    <property type="match status" value="1"/>
</dbReference>
<dbReference type="EMBL" id="UOFN01000051">
    <property type="protein sequence ID" value="VAW75762.1"/>
    <property type="molecule type" value="Genomic_DNA"/>
</dbReference>
<feature type="domain" description="HTH lysR-type" evidence="5">
    <location>
        <begin position="1"/>
        <end position="59"/>
    </location>
</feature>
<dbReference type="Pfam" id="PF00126">
    <property type="entry name" value="HTH_1"/>
    <property type="match status" value="1"/>
</dbReference>
<dbReference type="PANTHER" id="PTHR30537">
    <property type="entry name" value="HTH-TYPE TRANSCRIPTIONAL REGULATOR"/>
    <property type="match status" value="1"/>
</dbReference>
<accession>A0A3B0YKE2</accession>
<evidence type="ECO:0000256" key="2">
    <source>
        <dbReference type="ARBA" id="ARBA00023015"/>
    </source>
</evidence>
<sequence length="295" mass="32797">MDTFLSMSIFRRVVEAGSFSAVAKEMGLSQPTISKHVVALEERLGTRLLNRSTRQLNLTDAGKEHYEYCARILDDLAEAEASVGRGKSQTAGTLRISMPIAFGRLQVMPTLWHFMDAHPDLKLDLILEDHNTDLVKEAIDMVVRIGPMADSSLIAQQVGACSRVAVASPDYIARHGEPQTVNELKSHDCIVFTLMATQNIWHFGNQQGDENVRVNGRFSTNSPDAMREAVLAGQGIAVIPLWMIDGCIDSGHLQLVLQDYQPIPLAIHAAYPNRRFVPQKVRRFIEHLRDTLNAS</sequence>
<dbReference type="InterPro" id="IPR036388">
    <property type="entry name" value="WH-like_DNA-bd_sf"/>
</dbReference>